<gene>
    <name evidence="1" type="ORF">LTR97_011757</name>
</gene>
<dbReference type="AlphaFoldDB" id="A0AAN7ZQS5"/>
<evidence type="ECO:0000313" key="2">
    <source>
        <dbReference type="Proteomes" id="UP001310594"/>
    </source>
</evidence>
<proteinExistence type="predicted"/>
<dbReference type="Proteomes" id="UP001310594">
    <property type="component" value="Unassembled WGS sequence"/>
</dbReference>
<evidence type="ECO:0000313" key="1">
    <source>
        <dbReference type="EMBL" id="KAK5691105.1"/>
    </source>
</evidence>
<accession>A0AAN7ZQS5</accession>
<comment type="caution">
    <text evidence="1">The sequence shown here is derived from an EMBL/GenBank/DDBJ whole genome shotgun (WGS) entry which is preliminary data.</text>
</comment>
<sequence length="145" mass="15999">MDDQVQTTSATHGIVAKVVPMLETVPKVKEDHFLARARELYDEHSSQVIRVALIGPRSTPPQSLLGVTQFKHSEVGSSVACVPWVFPSVQKAKRKASEMAEEGKDMVNSGGGGRYSSVAQIKYWDEGELEKVQEQLREHVRGPEA</sequence>
<organism evidence="1 2">
    <name type="scientific">Elasticomyces elasticus</name>
    <dbReference type="NCBI Taxonomy" id="574655"/>
    <lineage>
        <taxon>Eukaryota</taxon>
        <taxon>Fungi</taxon>
        <taxon>Dikarya</taxon>
        <taxon>Ascomycota</taxon>
        <taxon>Pezizomycotina</taxon>
        <taxon>Dothideomycetes</taxon>
        <taxon>Dothideomycetidae</taxon>
        <taxon>Mycosphaerellales</taxon>
        <taxon>Teratosphaeriaceae</taxon>
        <taxon>Elasticomyces</taxon>
    </lineage>
</organism>
<dbReference type="EMBL" id="JAVRQU010000022">
    <property type="protein sequence ID" value="KAK5691105.1"/>
    <property type="molecule type" value="Genomic_DNA"/>
</dbReference>
<name>A0AAN7ZQS5_9PEZI</name>
<reference evidence="1" key="1">
    <citation type="submission" date="2023-08" db="EMBL/GenBank/DDBJ databases">
        <title>Black Yeasts Isolated from many extreme environments.</title>
        <authorList>
            <person name="Coleine C."/>
            <person name="Stajich J.E."/>
            <person name="Selbmann L."/>
        </authorList>
    </citation>
    <scope>NUCLEOTIDE SEQUENCE</scope>
    <source>
        <strain evidence="1">CCFEE 5810</strain>
    </source>
</reference>
<protein>
    <submittedName>
        <fullName evidence="1">Uncharacterized protein</fullName>
    </submittedName>
</protein>